<keyword evidence="3" id="KW-1185">Reference proteome</keyword>
<sequence length="97" mass="11038">MQILMLLFVVIILITGIRTFSSSTASHRTEGMERIKHRATMNINMGIMFITLALMQGIAINESWISMILLIGIGAVGIYNVIFGVRTRRFLREQMKH</sequence>
<name>A0A521AEI6_9BACL</name>
<keyword evidence="1" id="KW-0472">Membrane</keyword>
<organism evidence="2 3">
    <name type="scientific">Melghirimyces algeriensis</name>
    <dbReference type="NCBI Taxonomy" id="910412"/>
    <lineage>
        <taxon>Bacteria</taxon>
        <taxon>Bacillati</taxon>
        <taxon>Bacillota</taxon>
        <taxon>Bacilli</taxon>
        <taxon>Bacillales</taxon>
        <taxon>Thermoactinomycetaceae</taxon>
        <taxon>Melghirimyces</taxon>
    </lineage>
</organism>
<proteinExistence type="predicted"/>
<dbReference type="OrthoDB" id="2990512at2"/>
<gene>
    <name evidence="2" type="ORF">SAMN06264849_10194</name>
</gene>
<protein>
    <submittedName>
        <fullName evidence="2">YtpI-like protein</fullName>
    </submittedName>
</protein>
<keyword evidence="1" id="KW-1133">Transmembrane helix</keyword>
<evidence type="ECO:0000313" key="2">
    <source>
        <dbReference type="EMBL" id="SMO33224.1"/>
    </source>
</evidence>
<evidence type="ECO:0000313" key="3">
    <source>
        <dbReference type="Proteomes" id="UP000315636"/>
    </source>
</evidence>
<keyword evidence="1" id="KW-0812">Transmembrane</keyword>
<feature type="transmembrane region" description="Helical" evidence="1">
    <location>
        <begin position="39"/>
        <end position="58"/>
    </location>
</feature>
<dbReference type="RefSeq" id="WP_142503813.1">
    <property type="nucleotide sequence ID" value="NZ_FXTI01000001.1"/>
</dbReference>
<dbReference type="AlphaFoldDB" id="A0A521AEI6"/>
<dbReference type="EMBL" id="FXTI01000001">
    <property type="protein sequence ID" value="SMO33224.1"/>
    <property type="molecule type" value="Genomic_DNA"/>
</dbReference>
<accession>A0A521AEI6</accession>
<reference evidence="2 3" key="1">
    <citation type="submission" date="2017-05" db="EMBL/GenBank/DDBJ databases">
        <authorList>
            <person name="Varghese N."/>
            <person name="Submissions S."/>
        </authorList>
    </citation>
    <scope>NUCLEOTIDE SEQUENCE [LARGE SCALE GENOMIC DNA]</scope>
    <source>
        <strain evidence="2 3">DSM 45474</strain>
    </source>
</reference>
<feature type="transmembrane region" description="Helical" evidence="1">
    <location>
        <begin position="6"/>
        <end position="27"/>
    </location>
</feature>
<dbReference type="Proteomes" id="UP000315636">
    <property type="component" value="Unassembled WGS sequence"/>
</dbReference>
<feature type="transmembrane region" description="Helical" evidence="1">
    <location>
        <begin position="64"/>
        <end position="85"/>
    </location>
</feature>
<evidence type="ECO:0000256" key="1">
    <source>
        <dbReference type="SAM" id="Phobius"/>
    </source>
</evidence>